<accession>A0ABP8G1N3</accession>
<evidence type="ECO:0000313" key="4">
    <source>
        <dbReference type="EMBL" id="GAA4315469.1"/>
    </source>
</evidence>
<reference evidence="5" key="1">
    <citation type="journal article" date="2019" name="Int. J. Syst. Evol. Microbiol.">
        <title>The Global Catalogue of Microorganisms (GCM) 10K type strain sequencing project: providing services to taxonomists for standard genome sequencing and annotation.</title>
        <authorList>
            <consortium name="The Broad Institute Genomics Platform"/>
            <consortium name="The Broad Institute Genome Sequencing Center for Infectious Disease"/>
            <person name="Wu L."/>
            <person name="Ma J."/>
        </authorList>
    </citation>
    <scope>NUCLEOTIDE SEQUENCE [LARGE SCALE GENOMIC DNA]</scope>
    <source>
        <strain evidence="5">JCM 17664</strain>
    </source>
</reference>
<evidence type="ECO:0000259" key="3">
    <source>
        <dbReference type="PROSITE" id="PS01031"/>
    </source>
</evidence>
<evidence type="ECO:0000256" key="2">
    <source>
        <dbReference type="RuleBase" id="RU003616"/>
    </source>
</evidence>
<organism evidence="4 5">
    <name type="scientific">Compostibacter hankyongensis</name>
    <dbReference type="NCBI Taxonomy" id="1007089"/>
    <lineage>
        <taxon>Bacteria</taxon>
        <taxon>Pseudomonadati</taxon>
        <taxon>Bacteroidota</taxon>
        <taxon>Chitinophagia</taxon>
        <taxon>Chitinophagales</taxon>
        <taxon>Chitinophagaceae</taxon>
        <taxon>Compostibacter</taxon>
    </lineage>
</organism>
<comment type="similarity">
    <text evidence="1 2">Belongs to the small heat shock protein (HSP20) family.</text>
</comment>
<dbReference type="InterPro" id="IPR031107">
    <property type="entry name" value="Small_HSP"/>
</dbReference>
<sequence length="151" mass="17023">MLRTHAHHPVVRSLPGFVEDFFVNNSLPKWLDGDFFRSGSVDIHPPVNIRETKDGFTLDVVAPGLAKEDFKVKLEGDTLLISAEKQTEKEEKTDDKQIRREYSFRSFKRAFTLTESVDTAGINAAYENGVLKVTLPKKEDQVEASKEITVG</sequence>
<dbReference type="InterPro" id="IPR008978">
    <property type="entry name" value="HSP20-like_chaperone"/>
</dbReference>
<dbReference type="Gene3D" id="2.60.40.790">
    <property type="match status" value="1"/>
</dbReference>
<dbReference type="Pfam" id="PF00011">
    <property type="entry name" value="HSP20"/>
    <property type="match status" value="1"/>
</dbReference>
<dbReference type="InterPro" id="IPR002068">
    <property type="entry name" value="A-crystallin/Hsp20_dom"/>
</dbReference>
<protein>
    <recommendedName>
        <fullName evidence="3">SHSP domain-containing protein</fullName>
    </recommendedName>
</protein>
<comment type="caution">
    <text evidence="4">The sequence shown here is derived from an EMBL/GenBank/DDBJ whole genome shotgun (WGS) entry which is preliminary data.</text>
</comment>
<feature type="domain" description="SHSP" evidence="3">
    <location>
        <begin position="38"/>
        <end position="151"/>
    </location>
</feature>
<dbReference type="PANTHER" id="PTHR11527">
    <property type="entry name" value="HEAT-SHOCK PROTEIN 20 FAMILY MEMBER"/>
    <property type="match status" value="1"/>
</dbReference>
<dbReference type="CDD" id="cd06464">
    <property type="entry name" value="ACD_sHsps-like"/>
    <property type="match status" value="1"/>
</dbReference>
<dbReference type="EMBL" id="BAABFN010000007">
    <property type="protein sequence ID" value="GAA4315469.1"/>
    <property type="molecule type" value="Genomic_DNA"/>
</dbReference>
<evidence type="ECO:0000256" key="1">
    <source>
        <dbReference type="PROSITE-ProRule" id="PRU00285"/>
    </source>
</evidence>
<proteinExistence type="inferred from homology"/>
<evidence type="ECO:0000313" key="5">
    <source>
        <dbReference type="Proteomes" id="UP001501207"/>
    </source>
</evidence>
<dbReference type="PROSITE" id="PS01031">
    <property type="entry name" value="SHSP"/>
    <property type="match status" value="1"/>
</dbReference>
<keyword evidence="5" id="KW-1185">Reference proteome</keyword>
<name>A0ABP8G1N3_9BACT</name>
<gene>
    <name evidence="4" type="ORF">GCM10023143_26860</name>
</gene>
<dbReference type="Proteomes" id="UP001501207">
    <property type="component" value="Unassembled WGS sequence"/>
</dbReference>
<dbReference type="SUPFAM" id="SSF49764">
    <property type="entry name" value="HSP20-like chaperones"/>
    <property type="match status" value="1"/>
</dbReference>